<dbReference type="EMBL" id="ADBV01000839">
    <property type="protein sequence ID" value="EJW86177.1"/>
    <property type="molecule type" value="Genomic_DNA"/>
</dbReference>
<proteinExistence type="predicted"/>
<accession>J9F9F1</accession>
<dbReference type="AlphaFoldDB" id="J9F9F1"/>
<name>J9F9F1_WUCBA</name>
<feature type="chain" id="PRO_5003823773" evidence="1">
    <location>
        <begin position="22"/>
        <end position="106"/>
    </location>
</feature>
<gene>
    <name evidence="2" type="ORF">WUBG_02910</name>
</gene>
<feature type="non-terminal residue" evidence="2">
    <location>
        <position position="106"/>
    </location>
</feature>
<reference evidence="3" key="1">
    <citation type="submission" date="2012-08" db="EMBL/GenBank/DDBJ databases">
        <title>The Genome Sequence of Wuchereria bancrofti.</title>
        <authorList>
            <person name="Nutman T.B."/>
            <person name="Fink D.L."/>
            <person name="Russ C."/>
            <person name="Young S."/>
            <person name="Zeng Q."/>
            <person name="Koehrsen M."/>
            <person name="Alvarado L."/>
            <person name="Berlin A."/>
            <person name="Chapman S.B."/>
            <person name="Chen Z."/>
            <person name="Freedman E."/>
            <person name="Gellesch M."/>
            <person name="Goldberg J."/>
            <person name="Griggs A."/>
            <person name="Gujja S."/>
            <person name="Heilman E.R."/>
            <person name="Heiman D."/>
            <person name="Hepburn T."/>
            <person name="Howarth C."/>
            <person name="Jen D."/>
            <person name="Larson L."/>
            <person name="Lewis B."/>
            <person name="Mehta T."/>
            <person name="Park D."/>
            <person name="Pearson M."/>
            <person name="Roberts A."/>
            <person name="Saif S."/>
            <person name="Shea T."/>
            <person name="Shenoy N."/>
            <person name="Sisk P."/>
            <person name="Stolte C."/>
            <person name="Sykes S."/>
            <person name="Walk T."/>
            <person name="White J."/>
            <person name="Yandava C."/>
            <person name="Haas B."/>
            <person name="Henn M.R."/>
            <person name="Nusbaum C."/>
            <person name="Birren B."/>
        </authorList>
    </citation>
    <scope>NUCLEOTIDE SEQUENCE [LARGE SCALE GENOMIC DNA]</scope>
    <source>
        <strain evidence="3">NA</strain>
    </source>
</reference>
<sequence length="106" mass="12670">MDVKRWWLLSLLMLKMDFGELDEVEEDAKEPLEDPTTNYYTHPIRSSIIFVKTIFREKCKKFTFSTWYSNESATPYVIYETTESGARLKFGYDYDREPFTSLDSEH</sequence>
<dbReference type="Proteomes" id="UP000004810">
    <property type="component" value="Unassembled WGS sequence"/>
</dbReference>
<feature type="signal peptide" evidence="1">
    <location>
        <begin position="1"/>
        <end position="21"/>
    </location>
</feature>
<comment type="caution">
    <text evidence="2">The sequence shown here is derived from an EMBL/GenBank/DDBJ whole genome shotgun (WGS) entry which is preliminary data.</text>
</comment>
<evidence type="ECO:0000313" key="2">
    <source>
        <dbReference type="EMBL" id="EJW86177.1"/>
    </source>
</evidence>
<keyword evidence="1" id="KW-0732">Signal</keyword>
<evidence type="ECO:0000313" key="3">
    <source>
        <dbReference type="Proteomes" id="UP000004810"/>
    </source>
</evidence>
<organism evidence="2 3">
    <name type="scientific">Wuchereria bancrofti</name>
    <dbReference type="NCBI Taxonomy" id="6293"/>
    <lineage>
        <taxon>Eukaryota</taxon>
        <taxon>Metazoa</taxon>
        <taxon>Ecdysozoa</taxon>
        <taxon>Nematoda</taxon>
        <taxon>Chromadorea</taxon>
        <taxon>Rhabditida</taxon>
        <taxon>Spirurina</taxon>
        <taxon>Spiruromorpha</taxon>
        <taxon>Filarioidea</taxon>
        <taxon>Onchocercidae</taxon>
        <taxon>Wuchereria</taxon>
    </lineage>
</organism>
<evidence type="ECO:0000256" key="1">
    <source>
        <dbReference type="SAM" id="SignalP"/>
    </source>
</evidence>
<protein>
    <submittedName>
        <fullName evidence="2">Uncharacterized protein</fullName>
    </submittedName>
</protein>